<reference evidence="1 2" key="1">
    <citation type="submission" date="2023-07" db="EMBL/GenBank/DDBJ databases">
        <title>Novel species of Thermanaerothrix with wide hydrolytic capabilities.</title>
        <authorList>
            <person name="Zayulina K.S."/>
            <person name="Podosokorskaya O.A."/>
            <person name="Elcheninov A.G."/>
        </authorList>
    </citation>
    <scope>NUCLEOTIDE SEQUENCE [LARGE SCALE GENOMIC DNA]</scope>
    <source>
        <strain evidence="1 2">4228-RoL</strain>
    </source>
</reference>
<evidence type="ECO:0000313" key="2">
    <source>
        <dbReference type="Proteomes" id="UP001254165"/>
    </source>
</evidence>
<evidence type="ECO:0000313" key="1">
    <source>
        <dbReference type="EMBL" id="MDT8898259.1"/>
    </source>
</evidence>
<keyword evidence="2" id="KW-1185">Reference proteome</keyword>
<accession>A0ABU3NN36</accession>
<dbReference type="RefSeq" id="WP_315624904.1">
    <property type="nucleotide sequence ID" value="NZ_JAUHMF010000001.1"/>
</dbReference>
<comment type="caution">
    <text evidence="1">The sequence shown here is derived from an EMBL/GenBank/DDBJ whole genome shotgun (WGS) entry which is preliminary data.</text>
</comment>
<dbReference type="Proteomes" id="UP001254165">
    <property type="component" value="Unassembled WGS sequence"/>
</dbReference>
<protein>
    <submittedName>
        <fullName evidence="1">Uncharacterized protein</fullName>
    </submittedName>
</protein>
<sequence length="44" mass="5481">MRETFFDLKAKVFQIKLGHFLLVIWKTDSRWRFAIYIGHRRFAH</sequence>
<proteinExistence type="predicted"/>
<organism evidence="1 2">
    <name type="scientific">Thermanaerothrix solaris</name>
    <dbReference type="NCBI Taxonomy" id="3058434"/>
    <lineage>
        <taxon>Bacteria</taxon>
        <taxon>Bacillati</taxon>
        <taxon>Chloroflexota</taxon>
        <taxon>Anaerolineae</taxon>
        <taxon>Anaerolineales</taxon>
        <taxon>Anaerolineaceae</taxon>
        <taxon>Thermanaerothrix</taxon>
    </lineage>
</organism>
<name>A0ABU3NN36_9CHLR</name>
<gene>
    <name evidence="1" type="ORF">QYE77_08265</name>
</gene>
<dbReference type="EMBL" id="JAUHMF010000001">
    <property type="protein sequence ID" value="MDT8898259.1"/>
    <property type="molecule type" value="Genomic_DNA"/>
</dbReference>